<feature type="transmembrane region" description="Helical" evidence="7">
    <location>
        <begin position="36"/>
        <end position="57"/>
    </location>
</feature>
<name>A0A7H9E6P6_9LACO</name>
<accession>A0A7H9E6P6</accession>
<comment type="subcellular location">
    <subcellularLocation>
        <location evidence="1">Cell membrane</location>
        <topology evidence="1">Multi-pass membrane protein</topology>
    </subcellularLocation>
</comment>
<evidence type="ECO:0000313" key="9">
    <source>
        <dbReference type="EMBL" id="QLL73279.1"/>
    </source>
</evidence>
<feature type="transmembrane region" description="Helical" evidence="7">
    <location>
        <begin position="302"/>
        <end position="324"/>
    </location>
</feature>
<dbReference type="PANTHER" id="PTHR23513">
    <property type="entry name" value="INTEGRAL MEMBRANE EFFLUX PROTEIN-RELATED"/>
    <property type="match status" value="1"/>
</dbReference>
<keyword evidence="6 7" id="KW-0472">Membrane</keyword>
<dbReference type="PROSITE" id="PS50850">
    <property type="entry name" value="MFS"/>
    <property type="match status" value="1"/>
</dbReference>
<dbReference type="EMBL" id="CP047415">
    <property type="protein sequence ID" value="QLL73279.1"/>
    <property type="molecule type" value="Genomic_DNA"/>
</dbReference>
<evidence type="ECO:0000256" key="7">
    <source>
        <dbReference type="SAM" id="Phobius"/>
    </source>
</evidence>
<evidence type="ECO:0000256" key="1">
    <source>
        <dbReference type="ARBA" id="ARBA00004651"/>
    </source>
</evidence>
<proteinExistence type="predicted"/>
<feature type="transmembrane region" description="Helical" evidence="7">
    <location>
        <begin position="214"/>
        <end position="236"/>
    </location>
</feature>
<dbReference type="SUPFAM" id="SSF103473">
    <property type="entry name" value="MFS general substrate transporter"/>
    <property type="match status" value="1"/>
</dbReference>
<dbReference type="CDD" id="cd06173">
    <property type="entry name" value="MFS_MefA_like"/>
    <property type="match status" value="1"/>
</dbReference>
<evidence type="ECO:0000313" key="10">
    <source>
        <dbReference type="Proteomes" id="UP000510660"/>
    </source>
</evidence>
<dbReference type="InterPro" id="IPR036259">
    <property type="entry name" value="MFS_trans_sf"/>
</dbReference>
<keyword evidence="2" id="KW-0813">Transport</keyword>
<feature type="transmembrane region" description="Helical" evidence="7">
    <location>
        <begin position="365"/>
        <end position="389"/>
    </location>
</feature>
<evidence type="ECO:0000256" key="6">
    <source>
        <dbReference type="ARBA" id="ARBA00023136"/>
    </source>
</evidence>
<evidence type="ECO:0000256" key="4">
    <source>
        <dbReference type="ARBA" id="ARBA00022692"/>
    </source>
</evidence>
<feature type="transmembrane region" description="Helical" evidence="7">
    <location>
        <begin position="7"/>
        <end position="30"/>
    </location>
</feature>
<dbReference type="InterPro" id="IPR011701">
    <property type="entry name" value="MFS"/>
</dbReference>
<evidence type="ECO:0000256" key="3">
    <source>
        <dbReference type="ARBA" id="ARBA00022475"/>
    </source>
</evidence>
<dbReference type="RefSeq" id="WP_180861545.1">
    <property type="nucleotide sequence ID" value="NZ_CP047415.1"/>
</dbReference>
<evidence type="ECO:0000256" key="2">
    <source>
        <dbReference type="ARBA" id="ARBA00022448"/>
    </source>
</evidence>
<gene>
    <name evidence="9" type="ORF">GTO85_02085</name>
</gene>
<dbReference type="GO" id="GO:0005886">
    <property type="term" value="C:plasma membrane"/>
    <property type="evidence" value="ECO:0007669"/>
    <property type="project" value="UniProtKB-SubCell"/>
</dbReference>
<protein>
    <submittedName>
        <fullName evidence="9">MFS transporter</fullName>
    </submittedName>
</protein>
<keyword evidence="5 7" id="KW-1133">Transmembrane helix</keyword>
<dbReference type="GO" id="GO:0022857">
    <property type="term" value="F:transmembrane transporter activity"/>
    <property type="evidence" value="ECO:0007669"/>
    <property type="project" value="InterPro"/>
</dbReference>
<sequence>MKQDKKLLIGYAISGFGDQFYTFAVPLLLLTRSRSAILMGLLTAMEYLPTALFGLIIGSIFDKYSRKKIMFFSLIMQAILIWIIPLLILHDFPIALVLFMIFLIGTFDLMSWTGYQILISESVSENELSRISGTVGLISSIQKTFGPGIAAIIVNLFNYLGGFILDSISFGYLTYVVKDIETTNNENNDKRKKSIQQTLSQGLKFILKEHDIKWLIISFFAANVGFQVVIPMLTFLLKVQTRASINEISIFFTISSIASMLGNFVYLHFSKKIKLGSQLITIGLIITIGFTTMLAIKSLSIFTIGYAIVSFGSVWAQANFFTIIQSKTPNQYKGMVTATSTSLTRITGPLMAALSGLLVKISPSLIFFAAIICLVSSVLITLISGLGTLKYLNKQ</sequence>
<dbReference type="Pfam" id="PF07690">
    <property type="entry name" value="MFS_1"/>
    <property type="match status" value="1"/>
</dbReference>
<feature type="transmembrane region" description="Helical" evidence="7">
    <location>
        <begin position="279"/>
        <end position="296"/>
    </location>
</feature>
<evidence type="ECO:0000256" key="5">
    <source>
        <dbReference type="ARBA" id="ARBA00022989"/>
    </source>
</evidence>
<dbReference type="Gene3D" id="1.20.1250.20">
    <property type="entry name" value="MFS general substrate transporter like domains"/>
    <property type="match status" value="1"/>
</dbReference>
<evidence type="ECO:0000259" key="8">
    <source>
        <dbReference type="PROSITE" id="PS50850"/>
    </source>
</evidence>
<dbReference type="InterPro" id="IPR020846">
    <property type="entry name" value="MFS_dom"/>
</dbReference>
<keyword evidence="3" id="KW-1003">Cell membrane</keyword>
<dbReference type="AlphaFoldDB" id="A0A7H9E6P6"/>
<dbReference type="PANTHER" id="PTHR23513:SF6">
    <property type="entry name" value="MAJOR FACILITATOR SUPERFAMILY ASSOCIATED DOMAIN-CONTAINING PROTEIN"/>
    <property type="match status" value="1"/>
</dbReference>
<organism evidence="9 10">
    <name type="scientific">Lactobacillus crispatus</name>
    <dbReference type="NCBI Taxonomy" id="47770"/>
    <lineage>
        <taxon>Bacteria</taxon>
        <taxon>Bacillati</taxon>
        <taxon>Bacillota</taxon>
        <taxon>Bacilli</taxon>
        <taxon>Lactobacillales</taxon>
        <taxon>Lactobacillaceae</taxon>
        <taxon>Lactobacillus</taxon>
    </lineage>
</organism>
<dbReference type="Proteomes" id="UP000510660">
    <property type="component" value="Chromosome"/>
</dbReference>
<feature type="domain" description="Major facilitator superfamily (MFS) profile" evidence="8">
    <location>
        <begin position="3"/>
        <end position="388"/>
    </location>
</feature>
<feature type="transmembrane region" description="Helical" evidence="7">
    <location>
        <begin position="248"/>
        <end position="267"/>
    </location>
</feature>
<keyword evidence="4 7" id="KW-0812">Transmembrane</keyword>
<reference evidence="9 10" key="1">
    <citation type="submission" date="2020-01" db="EMBL/GenBank/DDBJ databases">
        <title>Complete and circular genome sequences of six lactobacillus isolates from horses.</title>
        <authorList>
            <person name="Hassan H.M."/>
        </authorList>
    </citation>
    <scope>NUCLEOTIDE SEQUENCE [LARGE SCALE GENOMIC DNA]</scope>
    <source>
        <strain evidence="9 10">1D</strain>
    </source>
</reference>